<organism evidence="1 2">
    <name type="scientific">Sphingobium wenxiniae (strain DSM 21828 / CGMCC 1.7748 / JZ-1)</name>
    <dbReference type="NCBI Taxonomy" id="595605"/>
    <lineage>
        <taxon>Bacteria</taxon>
        <taxon>Pseudomonadati</taxon>
        <taxon>Pseudomonadota</taxon>
        <taxon>Alphaproteobacteria</taxon>
        <taxon>Sphingomonadales</taxon>
        <taxon>Sphingomonadaceae</taxon>
        <taxon>Sphingobium</taxon>
    </lineage>
</organism>
<gene>
    <name evidence="1" type="ORF">IQ35_02118</name>
</gene>
<dbReference type="AlphaFoldDB" id="A0A562KCT3"/>
<keyword evidence="2" id="KW-1185">Reference proteome</keyword>
<proteinExistence type="predicted"/>
<sequence>MADVAVIFHWPPAAMDAMSLSELMGWREQAARRSRPPDPPKKKR</sequence>
<dbReference type="Pfam" id="PF06528">
    <property type="entry name" value="Phage_P2_GpE"/>
    <property type="match status" value="1"/>
</dbReference>
<reference evidence="1 2" key="1">
    <citation type="journal article" date="2015" name="Stand. Genomic Sci.">
        <title>Genomic Encyclopedia of Bacterial and Archaeal Type Strains, Phase III: the genomes of soil and plant-associated and newly described type strains.</title>
        <authorList>
            <person name="Whitman W.B."/>
            <person name="Woyke T."/>
            <person name="Klenk H.P."/>
            <person name="Zhou Y."/>
            <person name="Lilburn T.G."/>
            <person name="Beck B.J."/>
            <person name="De Vos P."/>
            <person name="Vandamme P."/>
            <person name="Eisen J.A."/>
            <person name="Garrity G."/>
            <person name="Hugenholtz P."/>
            <person name="Kyrpides N.C."/>
        </authorList>
    </citation>
    <scope>NUCLEOTIDE SEQUENCE [LARGE SCALE GENOMIC DNA]</scope>
    <source>
        <strain evidence="1 2">CGMCC 1.7748</strain>
    </source>
</reference>
<dbReference type="RefSeq" id="WP_145073370.1">
    <property type="nucleotide sequence ID" value="NZ_JACIIY010000006.1"/>
</dbReference>
<name>A0A562KCT3_SPHWJ</name>
<dbReference type="EMBL" id="VLKK01000007">
    <property type="protein sequence ID" value="TWH93211.1"/>
    <property type="molecule type" value="Genomic_DNA"/>
</dbReference>
<evidence type="ECO:0000313" key="2">
    <source>
        <dbReference type="Proteomes" id="UP000316624"/>
    </source>
</evidence>
<dbReference type="InterPro" id="IPR009493">
    <property type="entry name" value="P2_GpE"/>
</dbReference>
<dbReference type="Proteomes" id="UP000316624">
    <property type="component" value="Unassembled WGS sequence"/>
</dbReference>
<protein>
    <submittedName>
        <fullName evidence="1">GpE protein</fullName>
    </submittedName>
</protein>
<accession>A0A562KCT3</accession>
<evidence type="ECO:0000313" key="1">
    <source>
        <dbReference type="EMBL" id="TWH93211.1"/>
    </source>
</evidence>
<comment type="caution">
    <text evidence="1">The sequence shown here is derived from an EMBL/GenBank/DDBJ whole genome shotgun (WGS) entry which is preliminary data.</text>
</comment>